<dbReference type="EMBL" id="RWAH01000044">
    <property type="protein sequence ID" value="MMS79650.1"/>
    <property type="molecule type" value="Genomic_DNA"/>
</dbReference>
<comment type="caution">
    <text evidence="1">The sequence shown here is derived from an EMBL/GenBank/DDBJ whole genome shotgun (WGS) entry which is preliminary data.</text>
</comment>
<dbReference type="AlphaFoldDB" id="A0A403T796"/>
<protein>
    <submittedName>
        <fullName evidence="1">DUF29 domain-containing protein</fullName>
    </submittedName>
</protein>
<gene>
    <name evidence="1" type="ORF">D9O31_24940</name>
</gene>
<name>A0A403T796_SALER</name>
<sequence>MTERYDTDFYGWTQEQADLIRAGRTEDLDLKNLLEEIEAMGRSERRELESRLQVLFMHLLKWQYQSERQGRSWQLTIEEQRLRALKVLSENPSLKSKLSDIIADAYRIAVINAERETNIRRSVFPETCPWTFEQAVDASFWPQ</sequence>
<dbReference type="InterPro" id="IPR002636">
    <property type="entry name" value="DUF29"/>
</dbReference>
<dbReference type="Gene3D" id="1.20.1220.20">
    <property type="entry name" value="Uncharcterised protein PF01724"/>
    <property type="match status" value="1"/>
</dbReference>
<organism evidence="1">
    <name type="scientific">Salmonella enterica</name>
    <name type="common">Salmonella choleraesuis</name>
    <dbReference type="NCBI Taxonomy" id="28901"/>
    <lineage>
        <taxon>Bacteria</taxon>
        <taxon>Pseudomonadati</taxon>
        <taxon>Pseudomonadota</taxon>
        <taxon>Gammaproteobacteria</taxon>
        <taxon>Enterobacterales</taxon>
        <taxon>Enterobacteriaceae</taxon>
        <taxon>Salmonella</taxon>
    </lineage>
</organism>
<proteinExistence type="predicted"/>
<evidence type="ECO:0000313" key="1">
    <source>
        <dbReference type="EMBL" id="MMS79650.1"/>
    </source>
</evidence>
<dbReference type="Proteomes" id="UP000839526">
    <property type="component" value="Unassembled WGS sequence"/>
</dbReference>
<reference evidence="1" key="1">
    <citation type="submission" date="2018-10" db="EMBL/GenBank/DDBJ databases">
        <authorList>
            <consortium name="PulseNet: The National Subtyping Network for Foodborne Disease Surveillance"/>
            <person name="Tarr C.L."/>
            <person name="Trees E."/>
            <person name="Katz L.S."/>
            <person name="Carleton-Romer H.A."/>
            <person name="Stroika S."/>
            <person name="Kucerova Z."/>
            <person name="Roache K.F."/>
            <person name="Sabol A.L."/>
            <person name="Besser J."/>
            <person name="Gerner-Smidt P."/>
        </authorList>
    </citation>
    <scope>NUCLEOTIDE SEQUENCE [LARGE SCALE GENOMIC DNA]</scope>
    <source>
        <strain evidence="1">PNUSAS052121</strain>
    </source>
</reference>
<dbReference type="Pfam" id="PF01724">
    <property type="entry name" value="DUF29"/>
    <property type="match status" value="1"/>
</dbReference>
<dbReference type="PANTHER" id="PTHR34235">
    <property type="entry name" value="SLR1203 PROTEIN-RELATED"/>
    <property type="match status" value="1"/>
</dbReference>
<accession>A0A403T796</accession>